<name>A0ABT6NPR6_9BACT</name>
<organism evidence="1 2">
    <name type="scientific">Polyangium sorediatum</name>
    <dbReference type="NCBI Taxonomy" id="889274"/>
    <lineage>
        <taxon>Bacteria</taxon>
        <taxon>Pseudomonadati</taxon>
        <taxon>Myxococcota</taxon>
        <taxon>Polyangia</taxon>
        <taxon>Polyangiales</taxon>
        <taxon>Polyangiaceae</taxon>
        <taxon>Polyangium</taxon>
    </lineage>
</organism>
<comment type="caution">
    <text evidence="1">The sequence shown here is derived from an EMBL/GenBank/DDBJ whole genome shotgun (WGS) entry which is preliminary data.</text>
</comment>
<evidence type="ECO:0000313" key="2">
    <source>
        <dbReference type="Proteomes" id="UP001160301"/>
    </source>
</evidence>
<dbReference type="RefSeq" id="WP_136969448.1">
    <property type="nucleotide sequence ID" value="NZ_JARZHI010000007.1"/>
</dbReference>
<protein>
    <submittedName>
        <fullName evidence="1">Uncharacterized protein</fullName>
    </submittedName>
</protein>
<sequence length="215" mass="24439">MTCQITHIDDRRGFVFTINREADPVYQVESSAWTQDAYRWSEKEIPKAIRDKVVELEQTGKPGAFVRFLQGDVGVYVICEKNIKILPELADMEISVDPFRENGSGRKLSPYDIVIQAKEGTVRAANGESQTTRAGDYYVIPCQTWGRFIVEEPHRPDFVEITRKMLSLLEELHGHDFLSMSPDKPEEALPPNQAAPQPACFGITCYVLNLSRFTR</sequence>
<proteinExistence type="predicted"/>
<reference evidence="1 2" key="1">
    <citation type="submission" date="2023-04" db="EMBL/GenBank/DDBJ databases">
        <title>The genome sequence of Polyangium sorediatum DSM14670.</title>
        <authorList>
            <person name="Zhang X."/>
        </authorList>
    </citation>
    <scope>NUCLEOTIDE SEQUENCE [LARGE SCALE GENOMIC DNA]</scope>
    <source>
        <strain evidence="1 2">DSM 14670</strain>
    </source>
</reference>
<dbReference type="Proteomes" id="UP001160301">
    <property type="component" value="Unassembled WGS sequence"/>
</dbReference>
<gene>
    <name evidence="1" type="ORF">QHF89_11870</name>
</gene>
<accession>A0ABT6NPR6</accession>
<evidence type="ECO:0000313" key="1">
    <source>
        <dbReference type="EMBL" id="MDI1430202.1"/>
    </source>
</evidence>
<keyword evidence="2" id="KW-1185">Reference proteome</keyword>
<dbReference type="EMBL" id="JARZHI010000007">
    <property type="protein sequence ID" value="MDI1430202.1"/>
    <property type="molecule type" value="Genomic_DNA"/>
</dbReference>